<keyword evidence="4" id="KW-1003">Cell membrane</keyword>
<protein>
    <recommendedName>
        <fullName evidence="10">AI-2E family transporter</fullName>
    </recommendedName>
</protein>
<feature type="transmembrane region" description="Helical" evidence="8">
    <location>
        <begin position="129"/>
        <end position="157"/>
    </location>
</feature>
<dbReference type="PANTHER" id="PTHR21716">
    <property type="entry name" value="TRANSMEMBRANE PROTEIN"/>
    <property type="match status" value="1"/>
</dbReference>
<comment type="subcellular location">
    <subcellularLocation>
        <location evidence="1">Cell membrane</location>
        <topology evidence="1">Multi-pass membrane protein</topology>
    </subcellularLocation>
</comment>
<dbReference type="AlphaFoldDB" id="E6Q0W3"/>
<dbReference type="GO" id="GO:0005886">
    <property type="term" value="C:plasma membrane"/>
    <property type="evidence" value="ECO:0007669"/>
    <property type="project" value="UniProtKB-SubCell"/>
</dbReference>
<dbReference type="GO" id="GO:0055085">
    <property type="term" value="P:transmembrane transport"/>
    <property type="evidence" value="ECO:0007669"/>
    <property type="project" value="TreeGrafter"/>
</dbReference>
<feature type="transmembrane region" description="Helical" evidence="8">
    <location>
        <begin position="204"/>
        <end position="227"/>
    </location>
</feature>
<evidence type="ECO:0000256" key="5">
    <source>
        <dbReference type="ARBA" id="ARBA00022692"/>
    </source>
</evidence>
<feature type="transmembrane region" description="Helical" evidence="8">
    <location>
        <begin position="29"/>
        <end position="46"/>
    </location>
</feature>
<evidence type="ECO:0000256" key="2">
    <source>
        <dbReference type="ARBA" id="ARBA00009773"/>
    </source>
</evidence>
<organism evidence="9">
    <name type="scientific">mine drainage metagenome</name>
    <dbReference type="NCBI Taxonomy" id="410659"/>
    <lineage>
        <taxon>unclassified sequences</taxon>
        <taxon>metagenomes</taxon>
        <taxon>ecological metagenomes</taxon>
    </lineage>
</organism>
<feature type="transmembrane region" description="Helical" evidence="8">
    <location>
        <begin position="290"/>
        <end position="323"/>
    </location>
</feature>
<comment type="similarity">
    <text evidence="2">Belongs to the autoinducer-2 exporter (AI-2E) (TC 2.A.86) family.</text>
</comment>
<name>E6Q0W3_9ZZZZ</name>
<keyword evidence="7 8" id="KW-0472">Membrane</keyword>
<dbReference type="EMBL" id="CABO01000006">
    <property type="protein sequence ID" value="CBI00823.1"/>
    <property type="molecule type" value="Genomic_DNA"/>
</dbReference>
<evidence type="ECO:0000313" key="9">
    <source>
        <dbReference type="EMBL" id="CBI00823.1"/>
    </source>
</evidence>
<accession>E6Q0W3</accession>
<reference evidence="9" key="1">
    <citation type="submission" date="2009-10" db="EMBL/GenBank/DDBJ databases">
        <title>Diversity of trophic interactions inside an arsenic-rich microbial ecosystem.</title>
        <authorList>
            <person name="Bertin P.N."/>
            <person name="Heinrich-Salmeron A."/>
            <person name="Pelletier E."/>
            <person name="Goulhen-Chollet F."/>
            <person name="Arsene-Ploetze F."/>
            <person name="Gallien S."/>
            <person name="Calteau A."/>
            <person name="Vallenet D."/>
            <person name="Casiot C."/>
            <person name="Chane-Woon-Ming B."/>
            <person name="Giloteaux L."/>
            <person name="Barakat M."/>
            <person name="Bonnefoy V."/>
            <person name="Bruneel O."/>
            <person name="Chandler M."/>
            <person name="Cleiss J."/>
            <person name="Duran R."/>
            <person name="Elbaz-Poulichet F."/>
            <person name="Fonknechten N."/>
            <person name="Lauga B."/>
            <person name="Mornico D."/>
            <person name="Ortet P."/>
            <person name="Schaeffer C."/>
            <person name="Siguier P."/>
            <person name="Alexander Thil Smith A."/>
            <person name="Van Dorsselaer A."/>
            <person name="Weissenbach J."/>
            <person name="Medigue C."/>
            <person name="Le Paslier D."/>
        </authorList>
    </citation>
    <scope>NUCLEOTIDE SEQUENCE</scope>
</reference>
<dbReference type="Pfam" id="PF01594">
    <property type="entry name" value="AI-2E_transport"/>
    <property type="match status" value="1"/>
</dbReference>
<feature type="transmembrane region" description="Helical" evidence="8">
    <location>
        <begin position="233"/>
        <end position="252"/>
    </location>
</feature>
<gene>
    <name evidence="9" type="ORF">CARN4_0170</name>
</gene>
<dbReference type="PANTHER" id="PTHR21716:SF53">
    <property type="entry name" value="PERMEASE PERM-RELATED"/>
    <property type="match status" value="1"/>
</dbReference>
<dbReference type="InterPro" id="IPR002549">
    <property type="entry name" value="AI-2E-like"/>
</dbReference>
<keyword evidence="6 8" id="KW-1133">Transmembrane helix</keyword>
<evidence type="ECO:0000256" key="3">
    <source>
        <dbReference type="ARBA" id="ARBA00022448"/>
    </source>
</evidence>
<evidence type="ECO:0000256" key="1">
    <source>
        <dbReference type="ARBA" id="ARBA00004651"/>
    </source>
</evidence>
<feature type="transmembrane region" description="Helical" evidence="8">
    <location>
        <begin position="7"/>
        <end position="23"/>
    </location>
</feature>
<comment type="caution">
    <text evidence="9">The sequence shown here is derived from an EMBL/GenBank/DDBJ whole genome shotgun (WGS) entry which is preliminary data.</text>
</comment>
<evidence type="ECO:0008006" key="10">
    <source>
        <dbReference type="Google" id="ProtNLM"/>
    </source>
</evidence>
<evidence type="ECO:0000256" key="8">
    <source>
        <dbReference type="SAM" id="Phobius"/>
    </source>
</evidence>
<evidence type="ECO:0000256" key="6">
    <source>
        <dbReference type="ARBA" id="ARBA00022989"/>
    </source>
</evidence>
<sequence length="328" mass="34679">MDVRTTRLAVVTAGFLLAVLLAWLLRPVLLAIVPALLYALLTWPLVRRLRRFLPNLLAVILANTALAVVVGSAVLLFGPMLYGQARALVATLPDAARAALLQLPSGMREELGALVGPNASTLLDWSRTILGASFAVLRSTTAMIAALVLAPLFAAYLQLDAPRYGRSILSIFPSEQRDGIRAMLAQMYDVVDGFVRAQMLVSALVGLLVFLVLQLLGIRFALSIAIFTAAFDLVPYLGGIAAFVPSMLLALAAGGVAKALLVTALLAIVFAIEAYLLSPTIVGARTRLPTSAVILALLIGGELFGPVGLYLAVPVAAMLRIALRYARG</sequence>
<evidence type="ECO:0000256" key="4">
    <source>
        <dbReference type="ARBA" id="ARBA00022475"/>
    </source>
</evidence>
<keyword evidence="5 8" id="KW-0812">Transmembrane</keyword>
<keyword evidence="3" id="KW-0813">Transport</keyword>
<evidence type="ECO:0000256" key="7">
    <source>
        <dbReference type="ARBA" id="ARBA00023136"/>
    </source>
</evidence>
<proteinExistence type="inferred from homology"/>
<feature type="transmembrane region" description="Helical" evidence="8">
    <location>
        <begin position="58"/>
        <end position="82"/>
    </location>
</feature>
<feature type="transmembrane region" description="Helical" evidence="8">
    <location>
        <begin position="259"/>
        <end position="278"/>
    </location>
</feature>